<dbReference type="InterPro" id="IPR026444">
    <property type="entry name" value="Secre_tail"/>
</dbReference>
<dbReference type="Proteomes" id="UP000308528">
    <property type="component" value="Unassembled WGS sequence"/>
</dbReference>
<name>A0A4S4NPM3_9BACT</name>
<proteinExistence type="predicted"/>
<dbReference type="OrthoDB" id="983044at2"/>
<dbReference type="AlphaFoldDB" id="A0A4S4NPM3"/>
<keyword evidence="2" id="KW-1185">Reference proteome</keyword>
<dbReference type="NCBIfam" id="TIGR04183">
    <property type="entry name" value="Por_Secre_tail"/>
    <property type="match status" value="1"/>
</dbReference>
<evidence type="ECO:0000313" key="2">
    <source>
        <dbReference type="Proteomes" id="UP000308528"/>
    </source>
</evidence>
<reference evidence="1 2" key="1">
    <citation type="submission" date="2019-04" db="EMBL/GenBank/DDBJ databases">
        <title>Lewinella litorea sp. nov., isolated from a marine sand.</title>
        <authorList>
            <person name="Yoon J.-H."/>
        </authorList>
    </citation>
    <scope>NUCLEOTIDE SEQUENCE [LARGE SCALE GENOMIC DNA]</scope>
    <source>
        <strain evidence="1 2">HSMS-39</strain>
    </source>
</reference>
<dbReference type="EMBL" id="SRSF01000001">
    <property type="protein sequence ID" value="THH41872.1"/>
    <property type="molecule type" value="Genomic_DNA"/>
</dbReference>
<gene>
    <name evidence="1" type="ORF">E4021_04595</name>
</gene>
<accession>A0A4S4NPM3</accession>
<evidence type="ECO:0000313" key="1">
    <source>
        <dbReference type="EMBL" id="THH41872.1"/>
    </source>
</evidence>
<comment type="caution">
    <text evidence="1">The sequence shown here is derived from an EMBL/GenBank/DDBJ whole genome shotgun (WGS) entry which is preliminary data.</text>
</comment>
<sequence length="261" mass="28891">MPKLFIITLLLASAYGHTCSWVNSNTFCGQAEKLAAEGAAGQAIVRLQGEAVRWEEKVDGTFYAPVFRVRILRSEAGPFRTGEVIYLWSGDAWDCNGPIDYLEPGEEYLVGFPAVPTDRTSVTELAPNTPEGLYTLWGFGGLVHRIYERDGQDVVHPVEFDGKAVTVDRLLAHIAPCHGGIDPQLALFPNPAKEWVRATFPEQRVLGADVFDGRGRLVATGLSAVGPTTLLTIDVRNWPAGMYYLSLRLEDALYRRRFLVH</sequence>
<dbReference type="RefSeq" id="WP_136456788.1">
    <property type="nucleotide sequence ID" value="NZ_SRSF01000001.1"/>
</dbReference>
<protein>
    <submittedName>
        <fullName evidence="1">T9SS type A sorting domain-containing protein</fullName>
    </submittedName>
</protein>
<organism evidence="1 2">
    <name type="scientific">Neolewinella litorea</name>
    <dbReference type="NCBI Taxonomy" id="2562452"/>
    <lineage>
        <taxon>Bacteria</taxon>
        <taxon>Pseudomonadati</taxon>
        <taxon>Bacteroidota</taxon>
        <taxon>Saprospiria</taxon>
        <taxon>Saprospirales</taxon>
        <taxon>Lewinellaceae</taxon>
        <taxon>Neolewinella</taxon>
    </lineage>
</organism>